<feature type="domain" description="P/Homo B" evidence="8">
    <location>
        <begin position="404"/>
        <end position="523"/>
    </location>
</feature>
<dbReference type="EMBL" id="JAVREM010000032">
    <property type="protein sequence ID" value="MDT0321018.1"/>
    <property type="molecule type" value="Genomic_DNA"/>
</dbReference>
<keyword evidence="7" id="KW-0732">Signal</keyword>
<evidence type="ECO:0000259" key="8">
    <source>
        <dbReference type="PROSITE" id="PS51829"/>
    </source>
</evidence>
<reference evidence="10" key="1">
    <citation type="submission" date="2023-07" db="EMBL/GenBank/DDBJ databases">
        <title>30 novel species of actinomycetes from the DSMZ collection.</title>
        <authorList>
            <person name="Nouioui I."/>
        </authorList>
    </citation>
    <scope>NUCLEOTIDE SEQUENCE [LARGE SCALE GENOMIC DNA]</scope>
    <source>
        <strain evidence="10">DSM 44918</strain>
    </source>
</reference>
<dbReference type="PROSITE" id="PS51892">
    <property type="entry name" value="SUBTILASE"/>
    <property type="match status" value="1"/>
</dbReference>
<dbReference type="InterPro" id="IPR010259">
    <property type="entry name" value="S8pro/Inhibitor_I9"/>
</dbReference>
<dbReference type="Gene3D" id="3.40.50.200">
    <property type="entry name" value="Peptidase S8/S53 domain"/>
    <property type="match status" value="1"/>
</dbReference>
<keyword evidence="2 5" id="KW-0645">Protease</keyword>
<dbReference type="SUPFAM" id="SSF52743">
    <property type="entry name" value="Subtilisin-like"/>
    <property type="match status" value="1"/>
</dbReference>
<feature type="signal peptide" evidence="7">
    <location>
        <begin position="1"/>
        <end position="33"/>
    </location>
</feature>
<comment type="similarity">
    <text evidence="1 5 6">Belongs to the peptidase S8 family.</text>
</comment>
<comment type="caution">
    <text evidence="9">The sequence shown here is derived from an EMBL/GenBank/DDBJ whole genome shotgun (WGS) entry which is preliminary data.</text>
</comment>
<accession>A0ABU2LUS6</accession>
<keyword evidence="4 5" id="KW-0720">Serine protease</keyword>
<dbReference type="InterPro" id="IPR023828">
    <property type="entry name" value="Peptidase_S8_Ser-AS"/>
</dbReference>
<dbReference type="Pfam" id="PF00082">
    <property type="entry name" value="Peptidase_S8"/>
    <property type="match status" value="1"/>
</dbReference>
<sequence length="523" mass="53754">MTRTPRRSRRLGGTVATAALLALGIGVSIPATAQADEPVGVISNLGAENTIEDSYVVLLEDVGIEATSDDAEDLAERHDAEVTDVYRHAINGFAAEMSEEDALELAAEPGVKEVVQNQRYELADTQPNPPSWGLDRIDQADLPLDAGYTYPNEGAGVTAYIIDTGVRLSHQEFEGRARFGYDYWNNGAVDGHGHGTHVAGTVAGASYGVAKQAEIVAVRVLDNSGGGTTASVVGGIDWVTGDAEGPSVANMSLGGGVDTVLDQAVRNSVAAGVTYAVAAGNNYGADASTRSPARVSEAITVGSSTSTDARSDFSNVGSVVDIFAPGTSIASAWSTSDTATNTISGTSMATPHVAGAAALYLADNPDATPAEVSSALVNNAIWNRLSGVPGNTVNALLHVGDEGSGPPPPPSGPRFDNTTQVPITDFTTSTSTIDVTGVGTLTGAFQAEVHIVHTYIGDLTVDLIQPDGTVRNLHNRSGGSADNIDSTWTFSGSGVAADGTWTLRITDGAGADQGHLSSWALQF</sequence>
<dbReference type="InterPro" id="IPR008979">
    <property type="entry name" value="Galactose-bd-like_sf"/>
</dbReference>
<dbReference type="InterPro" id="IPR002884">
    <property type="entry name" value="P_dom"/>
</dbReference>
<dbReference type="Pfam" id="PF05922">
    <property type="entry name" value="Inhibitor_I9"/>
    <property type="match status" value="1"/>
</dbReference>
<organism evidence="9 10">
    <name type="scientific">Streptomyces millisiae</name>
    <dbReference type="NCBI Taxonomy" id="3075542"/>
    <lineage>
        <taxon>Bacteria</taxon>
        <taxon>Bacillati</taxon>
        <taxon>Actinomycetota</taxon>
        <taxon>Actinomycetes</taxon>
        <taxon>Kitasatosporales</taxon>
        <taxon>Streptomycetaceae</taxon>
        <taxon>Streptomyces</taxon>
    </lineage>
</organism>
<evidence type="ECO:0000313" key="10">
    <source>
        <dbReference type="Proteomes" id="UP001183420"/>
    </source>
</evidence>
<gene>
    <name evidence="9" type="ORF">RNC47_22045</name>
</gene>
<dbReference type="Proteomes" id="UP001183420">
    <property type="component" value="Unassembled WGS sequence"/>
</dbReference>
<feature type="chain" id="PRO_5045176216" evidence="7">
    <location>
        <begin position="34"/>
        <end position="523"/>
    </location>
</feature>
<dbReference type="InterPro" id="IPR037045">
    <property type="entry name" value="S8pro/Inhibitor_I9_sf"/>
</dbReference>
<feature type="active site" description="Charge relay system" evidence="5">
    <location>
        <position position="347"/>
    </location>
</feature>
<dbReference type="PANTHER" id="PTHR43806:SF11">
    <property type="entry name" value="CEREVISIN-RELATED"/>
    <property type="match status" value="1"/>
</dbReference>
<evidence type="ECO:0000256" key="4">
    <source>
        <dbReference type="ARBA" id="ARBA00022825"/>
    </source>
</evidence>
<dbReference type="PROSITE" id="PS00137">
    <property type="entry name" value="SUBTILASE_HIS"/>
    <property type="match status" value="1"/>
</dbReference>
<evidence type="ECO:0000313" key="9">
    <source>
        <dbReference type="EMBL" id="MDT0321018.1"/>
    </source>
</evidence>
<dbReference type="InterPro" id="IPR036852">
    <property type="entry name" value="Peptidase_S8/S53_dom_sf"/>
</dbReference>
<evidence type="ECO:0000256" key="1">
    <source>
        <dbReference type="ARBA" id="ARBA00011073"/>
    </source>
</evidence>
<dbReference type="PANTHER" id="PTHR43806">
    <property type="entry name" value="PEPTIDASE S8"/>
    <property type="match status" value="1"/>
</dbReference>
<dbReference type="PROSITE" id="PS00136">
    <property type="entry name" value="SUBTILASE_ASP"/>
    <property type="match status" value="1"/>
</dbReference>
<feature type="active site" description="Charge relay system" evidence="5">
    <location>
        <position position="163"/>
    </location>
</feature>
<dbReference type="Gene3D" id="3.30.70.80">
    <property type="entry name" value="Peptidase S8 propeptide/proteinase inhibitor I9"/>
    <property type="match status" value="1"/>
</dbReference>
<dbReference type="PROSITE" id="PS51829">
    <property type="entry name" value="P_HOMO_B"/>
    <property type="match status" value="1"/>
</dbReference>
<evidence type="ECO:0000256" key="3">
    <source>
        <dbReference type="ARBA" id="ARBA00022801"/>
    </source>
</evidence>
<name>A0ABU2LUS6_9ACTN</name>
<dbReference type="SUPFAM" id="SSF54897">
    <property type="entry name" value="Protease propeptides/inhibitors"/>
    <property type="match status" value="1"/>
</dbReference>
<evidence type="ECO:0000256" key="2">
    <source>
        <dbReference type="ARBA" id="ARBA00022670"/>
    </source>
</evidence>
<feature type="active site" description="Charge relay system" evidence="5">
    <location>
        <position position="194"/>
    </location>
</feature>
<dbReference type="InterPro" id="IPR022398">
    <property type="entry name" value="Peptidase_S8_His-AS"/>
</dbReference>
<dbReference type="InterPro" id="IPR015500">
    <property type="entry name" value="Peptidase_S8_subtilisin-rel"/>
</dbReference>
<keyword evidence="10" id="KW-1185">Reference proteome</keyword>
<dbReference type="InterPro" id="IPR000209">
    <property type="entry name" value="Peptidase_S8/S53_dom"/>
</dbReference>
<evidence type="ECO:0000256" key="6">
    <source>
        <dbReference type="RuleBase" id="RU003355"/>
    </source>
</evidence>
<protein>
    <submittedName>
        <fullName evidence="9">S8 family serine peptidase</fullName>
    </submittedName>
</protein>
<evidence type="ECO:0000256" key="7">
    <source>
        <dbReference type="SAM" id="SignalP"/>
    </source>
</evidence>
<dbReference type="CDD" id="cd04077">
    <property type="entry name" value="Peptidases_S8_PCSK9_ProteinaseK_like"/>
    <property type="match status" value="1"/>
</dbReference>
<dbReference type="PROSITE" id="PS51318">
    <property type="entry name" value="TAT"/>
    <property type="match status" value="1"/>
</dbReference>
<proteinExistence type="inferred from homology"/>
<dbReference type="InterPro" id="IPR006311">
    <property type="entry name" value="TAT_signal"/>
</dbReference>
<dbReference type="PROSITE" id="PS00138">
    <property type="entry name" value="SUBTILASE_SER"/>
    <property type="match status" value="1"/>
</dbReference>
<dbReference type="Pfam" id="PF01483">
    <property type="entry name" value="P_proprotein"/>
    <property type="match status" value="1"/>
</dbReference>
<keyword evidence="3 5" id="KW-0378">Hydrolase</keyword>
<dbReference type="InterPro" id="IPR023827">
    <property type="entry name" value="Peptidase_S8_Asp-AS"/>
</dbReference>
<dbReference type="InterPro" id="IPR050131">
    <property type="entry name" value="Peptidase_S8_subtilisin-like"/>
</dbReference>
<dbReference type="PRINTS" id="PR00723">
    <property type="entry name" value="SUBTILISIN"/>
</dbReference>
<dbReference type="SUPFAM" id="SSF49785">
    <property type="entry name" value="Galactose-binding domain-like"/>
    <property type="match status" value="1"/>
</dbReference>
<evidence type="ECO:0000256" key="5">
    <source>
        <dbReference type="PROSITE-ProRule" id="PRU01240"/>
    </source>
</evidence>
<dbReference type="Gene3D" id="2.60.120.260">
    <property type="entry name" value="Galactose-binding domain-like"/>
    <property type="match status" value="1"/>
</dbReference>
<dbReference type="InterPro" id="IPR034193">
    <property type="entry name" value="PCSK9_ProteinaseK-like"/>
</dbReference>